<keyword evidence="5 8" id="KW-0067">ATP-binding</keyword>
<comment type="similarity">
    <text evidence="1">Belongs to the ABC transporter superfamily.</text>
</comment>
<evidence type="ECO:0000313" key="8">
    <source>
        <dbReference type="EMBL" id="MBR7798571.1"/>
    </source>
</evidence>
<reference evidence="8" key="1">
    <citation type="submission" date="2021-04" db="EMBL/GenBank/DDBJ databases">
        <title>novel species isolated from subtropical streams in China.</title>
        <authorList>
            <person name="Lu H."/>
        </authorList>
    </citation>
    <scope>NUCLEOTIDE SEQUENCE</scope>
    <source>
        <strain evidence="8">FT137W</strain>
    </source>
</reference>
<dbReference type="RefSeq" id="WP_212673738.1">
    <property type="nucleotide sequence ID" value="NZ_JAGSPJ010000001.1"/>
</dbReference>
<evidence type="ECO:0000256" key="2">
    <source>
        <dbReference type="ARBA" id="ARBA00022448"/>
    </source>
</evidence>
<dbReference type="PANTHER" id="PTHR43820:SF2">
    <property type="entry name" value="ABC TRANSPORTER ATP-BINDING PROTEIN"/>
    <property type="match status" value="1"/>
</dbReference>
<keyword evidence="6" id="KW-0029">Amino-acid transport</keyword>
<dbReference type="AlphaFoldDB" id="A0A941IDH5"/>
<evidence type="ECO:0000256" key="5">
    <source>
        <dbReference type="ARBA" id="ARBA00022840"/>
    </source>
</evidence>
<dbReference type="PANTHER" id="PTHR43820">
    <property type="entry name" value="HIGH-AFFINITY BRANCHED-CHAIN AMINO ACID TRANSPORT ATP-BINDING PROTEIN LIVF"/>
    <property type="match status" value="1"/>
</dbReference>
<dbReference type="Proteomes" id="UP000678545">
    <property type="component" value="Unassembled WGS sequence"/>
</dbReference>
<dbReference type="GO" id="GO:0005524">
    <property type="term" value="F:ATP binding"/>
    <property type="evidence" value="ECO:0007669"/>
    <property type="project" value="UniProtKB-KW"/>
</dbReference>
<evidence type="ECO:0000256" key="6">
    <source>
        <dbReference type="ARBA" id="ARBA00022970"/>
    </source>
</evidence>
<accession>A0A941IDH5</accession>
<organism evidence="8 9">
    <name type="scientific">Undibacterium fentianense</name>
    <dbReference type="NCBI Taxonomy" id="2828728"/>
    <lineage>
        <taxon>Bacteria</taxon>
        <taxon>Pseudomonadati</taxon>
        <taxon>Pseudomonadota</taxon>
        <taxon>Betaproteobacteria</taxon>
        <taxon>Burkholderiales</taxon>
        <taxon>Oxalobacteraceae</taxon>
        <taxon>Undibacterium</taxon>
    </lineage>
</organism>
<dbReference type="InterPro" id="IPR003439">
    <property type="entry name" value="ABC_transporter-like_ATP-bd"/>
</dbReference>
<dbReference type="InterPro" id="IPR027417">
    <property type="entry name" value="P-loop_NTPase"/>
</dbReference>
<dbReference type="EMBL" id="JAGSPJ010000001">
    <property type="protein sequence ID" value="MBR7798571.1"/>
    <property type="molecule type" value="Genomic_DNA"/>
</dbReference>
<keyword evidence="9" id="KW-1185">Reference proteome</keyword>
<evidence type="ECO:0000256" key="3">
    <source>
        <dbReference type="ARBA" id="ARBA00022475"/>
    </source>
</evidence>
<evidence type="ECO:0000256" key="4">
    <source>
        <dbReference type="ARBA" id="ARBA00022741"/>
    </source>
</evidence>
<evidence type="ECO:0000259" key="7">
    <source>
        <dbReference type="PROSITE" id="PS50893"/>
    </source>
</evidence>
<comment type="caution">
    <text evidence="8">The sequence shown here is derived from an EMBL/GenBank/DDBJ whole genome shotgun (WGS) entry which is preliminary data.</text>
</comment>
<proteinExistence type="inferred from homology"/>
<dbReference type="CDD" id="cd03224">
    <property type="entry name" value="ABC_TM1139_LivF_branched"/>
    <property type="match status" value="1"/>
</dbReference>
<dbReference type="InterPro" id="IPR017871">
    <property type="entry name" value="ABC_transporter-like_CS"/>
</dbReference>
<dbReference type="GO" id="GO:0016887">
    <property type="term" value="F:ATP hydrolysis activity"/>
    <property type="evidence" value="ECO:0007669"/>
    <property type="project" value="InterPro"/>
</dbReference>
<keyword evidence="3" id="KW-0472">Membrane</keyword>
<evidence type="ECO:0000313" key="9">
    <source>
        <dbReference type="Proteomes" id="UP000678545"/>
    </source>
</evidence>
<dbReference type="InterPro" id="IPR003593">
    <property type="entry name" value="AAA+_ATPase"/>
</dbReference>
<dbReference type="SMART" id="SM00382">
    <property type="entry name" value="AAA"/>
    <property type="match status" value="1"/>
</dbReference>
<dbReference type="PROSITE" id="PS00211">
    <property type="entry name" value="ABC_TRANSPORTER_1"/>
    <property type="match status" value="1"/>
</dbReference>
<keyword evidence="2" id="KW-0813">Transport</keyword>
<dbReference type="PROSITE" id="PS50893">
    <property type="entry name" value="ABC_TRANSPORTER_2"/>
    <property type="match status" value="1"/>
</dbReference>
<protein>
    <submittedName>
        <fullName evidence="8">ABC transporter ATP-binding protein</fullName>
    </submittedName>
</protein>
<name>A0A941IDH5_9BURK</name>
<dbReference type="SUPFAM" id="SSF52540">
    <property type="entry name" value="P-loop containing nucleoside triphosphate hydrolases"/>
    <property type="match status" value="1"/>
</dbReference>
<dbReference type="GO" id="GO:0015658">
    <property type="term" value="F:branched-chain amino acid transmembrane transporter activity"/>
    <property type="evidence" value="ECO:0007669"/>
    <property type="project" value="TreeGrafter"/>
</dbReference>
<evidence type="ECO:0000256" key="1">
    <source>
        <dbReference type="ARBA" id="ARBA00005417"/>
    </source>
</evidence>
<gene>
    <name evidence="8" type="ORF">KDM90_00920</name>
</gene>
<sequence>MNHKEALLSVRNLHAGYNNSLVLRGLNFDIFPGETLALMGRNGSGRSTCLKAIMGMVSTHGQIAFNQTQIDQLPSFKRARAGIAYIPETREIFATLTVEQNLILGMKAGISSGKQIIEKRLGFKWRINDAFEFFPILWERRHQFAGLLSGGEQQMLALARGLLGNPDLLLVDEPTEGLAPQIIAELQAFLQTIKSKGVSILLVEQKFQITSQLADRFLVLGQGQFVFNGNLSDFQAQPAISQAWLGV</sequence>
<keyword evidence="4" id="KW-0547">Nucleotide-binding</keyword>
<dbReference type="Gene3D" id="3.40.50.300">
    <property type="entry name" value="P-loop containing nucleotide triphosphate hydrolases"/>
    <property type="match status" value="1"/>
</dbReference>
<feature type="domain" description="ABC transporter" evidence="7">
    <location>
        <begin position="8"/>
        <end position="247"/>
    </location>
</feature>
<dbReference type="GO" id="GO:0015807">
    <property type="term" value="P:L-amino acid transport"/>
    <property type="evidence" value="ECO:0007669"/>
    <property type="project" value="TreeGrafter"/>
</dbReference>
<keyword evidence="3" id="KW-1003">Cell membrane</keyword>
<dbReference type="Pfam" id="PF00005">
    <property type="entry name" value="ABC_tran"/>
    <property type="match status" value="1"/>
</dbReference>
<dbReference type="InterPro" id="IPR052156">
    <property type="entry name" value="BCAA_Transport_ATP-bd_LivF"/>
</dbReference>